<dbReference type="Proteomes" id="UP000414364">
    <property type="component" value="Unassembled WGS sequence"/>
</dbReference>
<dbReference type="RefSeq" id="WP_153385489.1">
    <property type="nucleotide sequence ID" value="NZ_VDFP01000011.1"/>
</dbReference>
<evidence type="ECO:0008006" key="3">
    <source>
        <dbReference type="Google" id="ProtNLM"/>
    </source>
</evidence>
<name>A0A5P0ZPF8_9LACO</name>
<organism evidence="1 2">
    <name type="scientific">Companilactobacillus halodurans</name>
    <dbReference type="NCBI Taxonomy" id="2584183"/>
    <lineage>
        <taxon>Bacteria</taxon>
        <taxon>Bacillati</taxon>
        <taxon>Bacillota</taxon>
        <taxon>Bacilli</taxon>
        <taxon>Lactobacillales</taxon>
        <taxon>Lactobacillaceae</taxon>
        <taxon>Companilactobacillus</taxon>
    </lineage>
</organism>
<evidence type="ECO:0000313" key="1">
    <source>
        <dbReference type="EMBL" id="MQS76096.1"/>
    </source>
</evidence>
<protein>
    <recommendedName>
        <fullName evidence="3">Helicase/UvrB N-terminal domain-containing protein</fullName>
    </recommendedName>
</protein>
<dbReference type="InterPro" id="IPR027417">
    <property type="entry name" value="P-loop_NTPase"/>
</dbReference>
<gene>
    <name evidence="1" type="ORF">FHL06_06815</name>
</gene>
<comment type="caution">
    <text evidence="1">The sequence shown here is derived from an EMBL/GenBank/DDBJ whole genome shotgun (WGS) entry which is preliminary data.</text>
</comment>
<accession>A0A5P0ZPF8</accession>
<dbReference type="AlphaFoldDB" id="A0A5P0ZPF8"/>
<dbReference type="EMBL" id="VDFP01000011">
    <property type="protein sequence ID" value="MQS76096.1"/>
    <property type="molecule type" value="Genomic_DNA"/>
</dbReference>
<proteinExistence type="predicted"/>
<dbReference type="Gene3D" id="3.40.50.300">
    <property type="entry name" value="P-loop containing nucleotide triphosphate hydrolases"/>
    <property type="match status" value="1"/>
</dbReference>
<sequence length="613" mass="71492">MKVSDHENIYKQINKDGNSGKLVVLEAPTGCGKSYSVVSFLCQQALNNSGFKTFFVTDQKKNLMEKSFVNEWNRKRKSQKYSYKKIAVLRSLTDTVSLLVDDYTNKEIPMIIMKSNLEKALIKLQESFNLYNTIHNSDPDTISGWSELKKMEYEFRKSLAEVLSDLAGINFSNFNDVEVQKGIKAFLKTCPEELQRWINKIYPTIHPEDFQIFLSTTDKFIRSYTPFFKFEGELFQYSALIENSLVVFDEFDSTKTRFWNKSINDALTIKFDLIDLFDSILKGLQRVENDLPIKLNKILSEGKGYQHFLEIANKLNSEFKLSFLYKFNEMESSSYVIHTPGNTLVSLNKKRYAHFDENLKQIIVNQNEPDELNFSLMLRRVSGFIKYFNDFIVQCARRYMNFRNSHGSDLDMAITQMDAYRTIYHALRLDDRQIEGLVNILPEIKQNDKTNKISQYDPHDYHEFQKEGMSLYYFENSAAHDLETEINASFLNATAENFLLNLTKKCLVYGLSATAFAPTVLDNYDLDYLKEKLGDNFINGRKFLTKSTISEFDYVKRYHEHKIKNDSWIVGLKLTLKDSVEMALSHSRTKKISRIDIDWKKNSIFGFRITKNS</sequence>
<reference evidence="1 2" key="1">
    <citation type="journal article" date="2019" name="Syst. Appl. Microbiol.">
        <title>Polyphasic characterization of two novel Lactobacillus spp. isolated from blown salami packages: Description of Lactobacillus halodurans sp. nov. and Lactobacillus salsicarnum sp. nov.</title>
        <authorList>
            <person name="Schuster J.A."/>
            <person name="Klingl A."/>
            <person name="Vogel R.F."/>
            <person name="Ehrmann M.A."/>
        </authorList>
    </citation>
    <scope>NUCLEOTIDE SEQUENCE [LARGE SCALE GENOMIC DNA]</scope>
    <source>
        <strain evidence="1 2">TMW 1.2172</strain>
    </source>
</reference>
<evidence type="ECO:0000313" key="2">
    <source>
        <dbReference type="Proteomes" id="UP000414364"/>
    </source>
</evidence>